<protein>
    <recommendedName>
        <fullName evidence="2">PilZ domain-containing protein</fullName>
    </recommendedName>
</protein>
<dbReference type="Proteomes" id="UP000562395">
    <property type="component" value="Unassembled WGS sequence"/>
</dbReference>
<feature type="region of interest" description="Disordered" evidence="1">
    <location>
        <begin position="1"/>
        <end position="22"/>
    </location>
</feature>
<evidence type="ECO:0000313" key="3">
    <source>
        <dbReference type="EMBL" id="MBB3861426.1"/>
    </source>
</evidence>
<proteinExistence type="predicted"/>
<feature type="domain" description="PilZ" evidence="2">
    <location>
        <begin position="20"/>
        <end position="105"/>
    </location>
</feature>
<evidence type="ECO:0000256" key="1">
    <source>
        <dbReference type="SAM" id="MobiDB-lite"/>
    </source>
</evidence>
<accession>A0A7W5ZWW5</accession>
<comment type="caution">
    <text evidence="3">The sequence shown here is derived from an EMBL/GenBank/DDBJ whole genome shotgun (WGS) entry which is preliminary data.</text>
</comment>
<evidence type="ECO:0000313" key="4">
    <source>
        <dbReference type="Proteomes" id="UP000562395"/>
    </source>
</evidence>
<dbReference type="SUPFAM" id="SSF141371">
    <property type="entry name" value="PilZ domain-like"/>
    <property type="match status" value="1"/>
</dbReference>
<evidence type="ECO:0000259" key="2">
    <source>
        <dbReference type="Pfam" id="PF07238"/>
    </source>
</evidence>
<sequence>MPGRPLPAPATPPGNIPPGRRSNARVRLHIPARLILLSGVQHCILEDLSVTGAAIIPQETLPPVGTSGILQCNGVEAFGNIQWSRYGRCGIMFDEPLPLANVIALRHVADAYEDNERERFRDSARAWVQGSTRHM</sequence>
<keyword evidence="4" id="KW-1185">Reference proteome</keyword>
<dbReference type="RefSeq" id="WP_183613928.1">
    <property type="nucleotide sequence ID" value="NZ_JACICY010000006.1"/>
</dbReference>
<reference evidence="3 4" key="1">
    <citation type="submission" date="2020-08" db="EMBL/GenBank/DDBJ databases">
        <title>Genomic Encyclopedia of Type Strains, Phase IV (KMG-IV): sequencing the most valuable type-strain genomes for metagenomic binning, comparative biology and taxonomic classification.</title>
        <authorList>
            <person name="Goeker M."/>
        </authorList>
    </citation>
    <scope>NUCLEOTIDE SEQUENCE [LARGE SCALE GENOMIC DNA]</scope>
    <source>
        <strain evidence="3 4">DSM 14552</strain>
    </source>
</reference>
<dbReference type="InterPro" id="IPR009875">
    <property type="entry name" value="PilZ_domain"/>
</dbReference>
<organism evidence="3 4">
    <name type="scientific">Novosphingobium hassiacum</name>
    <dbReference type="NCBI Taxonomy" id="173676"/>
    <lineage>
        <taxon>Bacteria</taxon>
        <taxon>Pseudomonadati</taxon>
        <taxon>Pseudomonadota</taxon>
        <taxon>Alphaproteobacteria</taxon>
        <taxon>Sphingomonadales</taxon>
        <taxon>Sphingomonadaceae</taxon>
        <taxon>Novosphingobium</taxon>
    </lineage>
</organism>
<gene>
    <name evidence="3" type="ORF">GGQ88_002710</name>
</gene>
<dbReference type="Pfam" id="PF07238">
    <property type="entry name" value="PilZ"/>
    <property type="match status" value="1"/>
</dbReference>
<dbReference type="Gene3D" id="2.40.10.220">
    <property type="entry name" value="predicted glycosyltransferase like domains"/>
    <property type="match status" value="1"/>
</dbReference>
<dbReference type="GO" id="GO:0035438">
    <property type="term" value="F:cyclic-di-GMP binding"/>
    <property type="evidence" value="ECO:0007669"/>
    <property type="project" value="InterPro"/>
</dbReference>
<feature type="compositionally biased region" description="Pro residues" evidence="1">
    <location>
        <begin position="1"/>
        <end position="16"/>
    </location>
</feature>
<name>A0A7W5ZWW5_9SPHN</name>
<dbReference type="AlphaFoldDB" id="A0A7W5ZWW5"/>
<dbReference type="EMBL" id="JACICY010000006">
    <property type="protein sequence ID" value="MBB3861426.1"/>
    <property type="molecule type" value="Genomic_DNA"/>
</dbReference>